<reference evidence="6" key="1">
    <citation type="submission" date="2012-03" db="EMBL/GenBank/DDBJ databases">
        <title>Complete sequence of Fervidobacterium pennivorans DSM 9078.</title>
        <authorList>
            <consortium name="US DOE Joint Genome Institute"/>
            <person name="Lucas S."/>
            <person name="Han J."/>
            <person name="Lapidus A."/>
            <person name="Cheng J.-F."/>
            <person name="Goodwin L."/>
            <person name="Pitluck S."/>
            <person name="Peters L."/>
            <person name="Ovchinnikova G."/>
            <person name="Lu M."/>
            <person name="Detter J.C."/>
            <person name="Han C."/>
            <person name="Tapia R."/>
            <person name="Land M."/>
            <person name="Hauser L."/>
            <person name="Kyrpides N."/>
            <person name="Ivanova N."/>
            <person name="Pagani I."/>
            <person name="Noll K.M."/>
            <person name="Woyke T."/>
        </authorList>
    </citation>
    <scope>NUCLEOTIDE SEQUENCE</scope>
    <source>
        <strain evidence="6">DSM 9078</strain>
    </source>
</reference>
<dbReference type="OrthoDB" id="47827at2"/>
<evidence type="ECO:0000256" key="1">
    <source>
        <dbReference type="ARBA" id="ARBA00004496"/>
    </source>
</evidence>
<evidence type="ECO:0000256" key="5">
    <source>
        <dbReference type="ARBA" id="ARBA00030001"/>
    </source>
</evidence>
<proteinExistence type="inferred from homology"/>
<dbReference type="HOGENOM" id="CLU_2048623_0_0_0"/>
<keyword evidence="7" id="KW-1185">Reference proteome</keyword>
<accession>H9UDK8</accession>
<dbReference type="Proteomes" id="UP000007384">
    <property type="component" value="Chromosome"/>
</dbReference>
<name>H9UDK8_FERPD</name>
<evidence type="ECO:0000256" key="2">
    <source>
        <dbReference type="ARBA" id="ARBA00006161"/>
    </source>
</evidence>
<evidence type="ECO:0000256" key="4">
    <source>
        <dbReference type="ARBA" id="ARBA00023118"/>
    </source>
</evidence>
<dbReference type="NCBIfam" id="TIGR01881">
    <property type="entry name" value="cas_Cmr5"/>
    <property type="match status" value="1"/>
</dbReference>
<dbReference type="InterPro" id="IPR023101">
    <property type="entry name" value="AF1862-like_dom_sf"/>
</dbReference>
<dbReference type="AlphaFoldDB" id="H9UDK8"/>
<dbReference type="EMBL" id="CP003260">
    <property type="protein sequence ID" value="AFG35601.1"/>
    <property type="molecule type" value="Genomic_DNA"/>
</dbReference>
<dbReference type="InterPro" id="IPR010160">
    <property type="entry name" value="CRISPR-assoc_prot_Cmr5"/>
</dbReference>
<dbReference type="PATRIC" id="fig|771875.3.peg.1551"/>
<keyword evidence="4" id="KW-0051">Antiviral defense</keyword>
<keyword evidence="3" id="KW-0963">Cytoplasm</keyword>
<evidence type="ECO:0000313" key="7">
    <source>
        <dbReference type="Proteomes" id="UP000007384"/>
    </source>
</evidence>
<organism evidence="6 7">
    <name type="scientific">Fervidobacterium pennivorans (strain DSM 9078 / Ven5)</name>
    <dbReference type="NCBI Taxonomy" id="771875"/>
    <lineage>
        <taxon>Bacteria</taxon>
        <taxon>Thermotogati</taxon>
        <taxon>Thermotogota</taxon>
        <taxon>Thermotogae</taxon>
        <taxon>Thermotogales</taxon>
        <taxon>Fervidobacteriaceae</taxon>
        <taxon>Fervidobacterium</taxon>
    </lineage>
</organism>
<dbReference type="RefSeq" id="WP_014452037.1">
    <property type="nucleotide sequence ID" value="NC_017095.1"/>
</dbReference>
<evidence type="ECO:0000313" key="6">
    <source>
        <dbReference type="EMBL" id="AFG35601.1"/>
    </source>
</evidence>
<evidence type="ECO:0000256" key="3">
    <source>
        <dbReference type="ARBA" id="ARBA00022490"/>
    </source>
</evidence>
<dbReference type="Gene3D" id="1.10.520.30">
    <property type="entry name" value="AF1862-like domain"/>
    <property type="match status" value="1"/>
</dbReference>
<dbReference type="SUPFAM" id="SSF158568">
    <property type="entry name" value="AF1862-like"/>
    <property type="match status" value="1"/>
</dbReference>
<protein>
    <recommendedName>
        <fullName evidence="5">CRISPR type III-B/RAMP module-associated protein Cmr5</fullName>
    </recommendedName>
</protein>
<dbReference type="Pfam" id="PF09701">
    <property type="entry name" value="Cas_Cmr5"/>
    <property type="match status" value="1"/>
</dbReference>
<dbReference type="GO" id="GO:0005737">
    <property type="term" value="C:cytoplasm"/>
    <property type="evidence" value="ECO:0007669"/>
    <property type="project" value="UniProtKB-SubCell"/>
</dbReference>
<gene>
    <name evidence="6" type="ordered locus">Ferpe_1533</name>
</gene>
<dbReference type="eggNOG" id="COG3337">
    <property type="taxonomic scope" value="Bacteria"/>
</dbReference>
<dbReference type="KEGG" id="fpe:Ferpe_1533"/>
<sequence length="126" mass="14321">MTEVIKKAVECVREIDKTSSKEKKDKYLSTVKGLGSMIIQNGLYGTILFLKVKGHDELIKHLDTLVQIQTGEENFSQQVIDGTAEQNSKYFKIQYAALEGVKWLRRYADIYLGGEEDDSTSAREQK</sequence>
<comment type="subcellular location">
    <subcellularLocation>
        <location evidence="1">Cytoplasm</location>
    </subcellularLocation>
</comment>
<dbReference type="STRING" id="771875.Ferpe_1533"/>
<comment type="similarity">
    <text evidence="2">Belongs to the CRISPR system Cmr5 family.</text>
</comment>
<dbReference type="GO" id="GO:0051607">
    <property type="term" value="P:defense response to virus"/>
    <property type="evidence" value="ECO:0007669"/>
    <property type="project" value="UniProtKB-KW"/>
</dbReference>